<evidence type="ECO:0000256" key="2">
    <source>
        <dbReference type="ARBA" id="ARBA00010427"/>
    </source>
</evidence>
<evidence type="ECO:0000313" key="6">
    <source>
        <dbReference type="EMBL" id="QGN13560.1"/>
    </source>
</evidence>
<feature type="domain" description="Cell division control protein 73 C-terminal" evidence="5">
    <location>
        <begin position="207"/>
        <end position="357"/>
    </location>
</feature>
<keyword evidence="6" id="KW-0132">Cell division</keyword>
<dbReference type="EMBL" id="CP015054">
    <property type="protein sequence ID" value="QGN13560.1"/>
    <property type="molecule type" value="Genomic_DNA"/>
</dbReference>
<evidence type="ECO:0000256" key="3">
    <source>
        <dbReference type="ARBA" id="ARBA00023163"/>
    </source>
</evidence>
<dbReference type="PANTHER" id="PTHR12466:SF8">
    <property type="entry name" value="PARAFIBROMIN"/>
    <property type="match status" value="1"/>
</dbReference>
<accession>A0ABX6EN07</accession>
<keyword evidence="7" id="KW-1185">Reference proteome</keyword>
<protein>
    <submittedName>
        <fullName evidence="6">Cell division control protein 73</fullName>
    </submittedName>
</protein>
<keyword evidence="3" id="KW-0804">Transcription</keyword>
<keyword evidence="6" id="KW-0131">Cell cycle</keyword>
<proteinExistence type="inferred from homology"/>
<evidence type="ECO:0000313" key="7">
    <source>
        <dbReference type="Proteomes" id="UP000422736"/>
    </source>
</evidence>
<keyword evidence="4" id="KW-0539">Nucleus</keyword>
<name>A0ABX6EN07_KLUMA</name>
<reference evidence="6 7" key="1">
    <citation type="submission" date="2016-03" db="EMBL/GenBank/DDBJ databases">
        <title>How can Kluyveromyces marxianus grow so fast - potential evolutionary course in Saccharomyces Complex revealed by comparative genomics.</title>
        <authorList>
            <person name="Mo W."/>
            <person name="Lu W."/>
            <person name="Yang X."/>
            <person name="Qi J."/>
            <person name="Lv H."/>
        </authorList>
    </citation>
    <scope>NUCLEOTIDE SEQUENCE [LARGE SCALE GENOMIC DNA]</scope>
    <source>
        <strain evidence="6 7">FIM1</strain>
    </source>
</reference>
<dbReference type="Proteomes" id="UP000422736">
    <property type="component" value="Chromosome 1"/>
</dbReference>
<dbReference type="Gene3D" id="3.40.50.11990">
    <property type="entry name" value="RNA polymerase II accessory factor, Cdc73 C-terminal domain"/>
    <property type="match status" value="1"/>
</dbReference>
<dbReference type="InterPro" id="IPR038103">
    <property type="entry name" value="CDC73_C_sf"/>
</dbReference>
<evidence type="ECO:0000256" key="4">
    <source>
        <dbReference type="ARBA" id="ARBA00023242"/>
    </source>
</evidence>
<organism evidence="6 7">
    <name type="scientific">Kluyveromyces marxianus</name>
    <name type="common">Yeast</name>
    <name type="synonym">Candida kefyr</name>
    <dbReference type="NCBI Taxonomy" id="4911"/>
    <lineage>
        <taxon>Eukaryota</taxon>
        <taxon>Fungi</taxon>
        <taxon>Dikarya</taxon>
        <taxon>Ascomycota</taxon>
        <taxon>Saccharomycotina</taxon>
        <taxon>Saccharomycetes</taxon>
        <taxon>Saccharomycetales</taxon>
        <taxon>Saccharomycetaceae</taxon>
        <taxon>Kluyveromyces</taxon>
    </lineage>
</organism>
<dbReference type="InterPro" id="IPR007852">
    <property type="entry name" value="Cdc73/Parafibromin"/>
</dbReference>
<sequence>MKLADLREFLSKDKSHQDLKLVNSSGEEVDDIVSAEYVTINGENKKLDEPTEFSLDGQQVPLRVVVHCWLHRESSAADYLADCQAKQLTNVSFLQRNDLIQWLSGETETSQYVNVGKKAGDNDKTDLSASTSIKTEGNNVVKDKGEVFPHERALLDHNSSLRGSKPTNFHYLIKEAELKLVHSFKTATKSKGGVSKPAHGKSKPSTQKDPIILIPSAASSIFTIANIKQFLEESKYINPKDLPNSHKDLVTAVKKFDRISRPIKFLIVNNTKLFTQPEYWDRVVAVFTTGHEWQFSNYQWSNPAELFQHCKGFYFHFAGDLVPKTAEQWNVQKVQLDKNKRFRDIEVSRFFWSIIERELLTRGYH</sequence>
<evidence type="ECO:0000259" key="5">
    <source>
        <dbReference type="Pfam" id="PF05179"/>
    </source>
</evidence>
<dbReference type="Pfam" id="PF05179">
    <property type="entry name" value="CDC73_C"/>
    <property type="match status" value="1"/>
</dbReference>
<dbReference type="GO" id="GO:0051301">
    <property type="term" value="P:cell division"/>
    <property type="evidence" value="ECO:0007669"/>
    <property type="project" value="UniProtKB-KW"/>
</dbReference>
<dbReference type="InterPro" id="IPR031336">
    <property type="entry name" value="CDC73_C"/>
</dbReference>
<dbReference type="PANTHER" id="PTHR12466">
    <property type="entry name" value="CDC73 DOMAIN PROTEIN"/>
    <property type="match status" value="1"/>
</dbReference>
<gene>
    <name evidence="6" type="primary">CDC73</name>
    <name evidence="6" type="ORF">FIM1_201</name>
</gene>
<comment type="subcellular location">
    <subcellularLocation>
        <location evidence="1">Nucleus</location>
    </subcellularLocation>
</comment>
<comment type="similarity">
    <text evidence="2">Belongs to the CDC73 family.</text>
</comment>
<evidence type="ECO:0000256" key="1">
    <source>
        <dbReference type="ARBA" id="ARBA00004123"/>
    </source>
</evidence>